<dbReference type="InterPro" id="IPR038511">
    <property type="entry name" value="TAP42/TAP46-like_sf"/>
</dbReference>
<accession>A0A0D3HZN6</accession>
<evidence type="ECO:0000313" key="2">
    <source>
        <dbReference type="Proteomes" id="UP000013827"/>
    </source>
</evidence>
<dbReference type="GO" id="GO:0005829">
    <property type="term" value="C:cytosol"/>
    <property type="evidence" value="ECO:0007669"/>
    <property type="project" value="TreeGrafter"/>
</dbReference>
<dbReference type="GO" id="GO:0009966">
    <property type="term" value="P:regulation of signal transduction"/>
    <property type="evidence" value="ECO:0007669"/>
    <property type="project" value="InterPro"/>
</dbReference>
<dbReference type="AlphaFoldDB" id="A0A0D3HZN6"/>
<dbReference type="RefSeq" id="XP_005756900.1">
    <property type="nucleotide sequence ID" value="XM_005756843.1"/>
</dbReference>
<dbReference type="PaxDb" id="2903-EOD04471"/>
<dbReference type="EnsemblProtists" id="EOD04471">
    <property type="protein sequence ID" value="EOD04471"/>
    <property type="gene ID" value="EMIHUDRAFT_460884"/>
</dbReference>
<dbReference type="HOGENOM" id="CLU_1375409_0_0_1"/>
<dbReference type="GeneID" id="17250621"/>
<dbReference type="KEGG" id="ehx:EMIHUDRAFT_460884"/>
<proteinExistence type="predicted"/>
<dbReference type="PANTHER" id="PTHR10933:SF9">
    <property type="entry name" value="IMMUNOGLOBULIN-BINDING PROTEIN 1"/>
    <property type="match status" value="1"/>
</dbReference>
<dbReference type="InterPro" id="IPR007304">
    <property type="entry name" value="TAP46-like"/>
</dbReference>
<dbReference type="GO" id="GO:0051721">
    <property type="term" value="F:protein phosphatase 2A binding"/>
    <property type="evidence" value="ECO:0007669"/>
    <property type="project" value="TreeGrafter"/>
</dbReference>
<reference evidence="2" key="1">
    <citation type="journal article" date="2013" name="Nature">
        <title>Pan genome of the phytoplankton Emiliania underpins its global distribution.</title>
        <authorList>
            <person name="Read B.A."/>
            <person name="Kegel J."/>
            <person name="Klute M.J."/>
            <person name="Kuo A."/>
            <person name="Lefebvre S.C."/>
            <person name="Maumus F."/>
            <person name="Mayer C."/>
            <person name="Miller J."/>
            <person name="Monier A."/>
            <person name="Salamov A."/>
            <person name="Young J."/>
            <person name="Aguilar M."/>
            <person name="Claverie J.M."/>
            <person name="Frickenhaus S."/>
            <person name="Gonzalez K."/>
            <person name="Herman E.K."/>
            <person name="Lin Y.C."/>
            <person name="Napier J."/>
            <person name="Ogata H."/>
            <person name="Sarno A.F."/>
            <person name="Shmutz J."/>
            <person name="Schroeder D."/>
            <person name="de Vargas C."/>
            <person name="Verret F."/>
            <person name="von Dassow P."/>
            <person name="Valentin K."/>
            <person name="Van de Peer Y."/>
            <person name="Wheeler G."/>
            <person name="Dacks J.B."/>
            <person name="Delwiche C.F."/>
            <person name="Dyhrman S.T."/>
            <person name="Glockner G."/>
            <person name="John U."/>
            <person name="Richards T."/>
            <person name="Worden A.Z."/>
            <person name="Zhang X."/>
            <person name="Grigoriev I.V."/>
            <person name="Allen A.E."/>
            <person name="Bidle K."/>
            <person name="Borodovsky M."/>
            <person name="Bowler C."/>
            <person name="Brownlee C."/>
            <person name="Cock J.M."/>
            <person name="Elias M."/>
            <person name="Gladyshev V.N."/>
            <person name="Groth M."/>
            <person name="Guda C."/>
            <person name="Hadaegh A."/>
            <person name="Iglesias-Rodriguez M.D."/>
            <person name="Jenkins J."/>
            <person name="Jones B.M."/>
            <person name="Lawson T."/>
            <person name="Leese F."/>
            <person name="Lindquist E."/>
            <person name="Lobanov A."/>
            <person name="Lomsadze A."/>
            <person name="Malik S.B."/>
            <person name="Marsh M.E."/>
            <person name="Mackinder L."/>
            <person name="Mock T."/>
            <person name="Mueller-Roeber B."/>
            <person name="Pagarete A."/>
            <person name="Parker M."/>
            <person name="Probert I."/>
            <person name="Quesneville H."/>
            <person name="Raines C."/>
            <person name="Rensing S.A."/>
            <person name="Riano-Pachon D.M."/>
            <person name="Richier S."/>
            <person name="Rokitta S."/>
            <person name="Shiraiwa Y."/>
            <person name="Soanes D.M."/>
            <person name="van der Giezen M."/>
            <person name="Wahlund T.M."/>
            <person name="Williams B."/>
            <person name="Wilson W."/>
            <person name="Wolfe G."/>
            <person name="Wurch L.L."/>
        </authorList>
    </citation>
    <scope>NUCLEOTIDE SEQUENCE</scope>
</reference>
<organism evidence="1 2">
    <name type="scientific">Emiliania huxleyi (strain CCMP1516)</name>
    <dbReference type="NCBI Taxonomy" id="280463"/>
    <lineage>
        <taxon>Eukaryota</taxon>
        <taxon>Haptista</taxon>
        <taxon>Haptophyta</taxon>
        <taxon>Prymnesiophyceae</taxon>
        <taxon>Isochrysidales</taxon>
        <taxon>Noelaerhabdaceae</taxon>
        <taxon>Emiliania</taxon>
    </lineage>
</organism>
<dbReference type="Pfam" id="PF04177">
    <property type="entry name" value="TAP42"/>
    <property type="match status" value="1"/>
</dbReference>
<dbReference type="Proteomes" id="UP000013827">
    <property type="component" value="Unassembled WGS sequence"/>
</dbReference>
<dbReference type="STRING" id="2903.R1D104"/>
<keyword evidence="2" id="KW-1185">Reference proteome</keyword>
<sequence>LQQRVADGLAFAEKAAELVSSLSVFSANEELEDINTGDLKYLLLPFLRAELILRIQPEEAAGCHDVRLKHLRHAAALLEAFLRDLEARRALRAEARAGWEEACADKPLDAAASRTLKVSRLRAASRAKKALEALEARARGAAAAASADRDDGDEEAGREAALVSLEACATAGVNSRLFTPLAVNRLRSSRSRRAPTRRS</sequence>
<dbReference type="OMA" id="RECPFRR"/>
<dbReference type="Gene3D" id="1.25.40.540">
    <property type="entry name" value="TAP42-like family"/>
    <property type="match status" value="1"/>
</dbReference>
<dbReference type="PANTHER" id="PTHR10933">
    <property type="entry name" value="IMMUNOGLOBULIN-BINDING PROTEIN 1"/>
    <property type="match status" value="1"/>
</dbReference>
<dbReference type="GO" id="GO:0035303">
    <property type="term" value="P:regulation of dephosphorylation"/>
    <property type="evidence" value="ECO:0007669"/>
    <property type="project" value="TreeGrafter"/>
</dbReference>
<evidence type="ECO:0000313" key="1">
    <source>
        <dbReference type="EnsemblProtists" id="EOD04471"/>
    </source>
</evidence>
<name>A0A0D3HZN6_EMIH1</name>
<protein>
    <submittedName>
        <fullName evidence="1">Uncharacterized protein</fullName>
    </submittedName>
</protein>
<reference evidence="1" key="2">
    <citation type="submission" date="2024-10" db="UniProtKB">
        <authorList>
            <consortium name="EnsemblProtists"/>
        </authorList>
    </citation>
    <scope>IDENTIFICATION</scope>
</reference>